<evidence type="ECO:0000256" key="5">
    <source>
        <dbReference type="ARBA" id="ARBA00023125"/>
    </source>
</evidence>
<keyword evidence="2 6" id="KW-0547">Nucleotide-binding</keyword>
<feature type="binding site" evidence="6">
    <location>
        <begin position="582"/>
        <end position="589"/>
    </location>
    <ligand>
        <name>ATP</name>
        <dbReference type="ChEBI" id="CHEBI:30616"/>
    </ligand>
</feature>
<dbReference type="InterPro" id="IPR036390">
    <property type="entry name" value="WH_DNA-bd_sf"/>
</dbReference>
<keyword evidence="10" id="KW-1185">Reference proteome</keyword>
<dbReference type="InterPro" id="IPR018541">
    <property type="entry name" value="Ftsk_gamma"/>
</dbReference>
<dbReference type="Proteomes" id="UP000603641">
    <property type="component" value="Unassembled WGS sequence"/>
</dbReference>
<evidence type="ECO:0000256" key="3">
    <source>
        <dbReference type="ARBA" id="ARBA00022829"/>
    </source>
</evidence>
<dbReference type="SMART" id="SM00843">
    <property type="entry name" value="Ftsk_gamma"/>
    <property type="match status" value="1"/>
</dbReference>
<evidence type="ECO:0000256" key="7">
    <source>
        <dbReference type="SAM" id="MobiDB-lite"/>
    </source>
</evidence>
<feature type="compositionally biased region" description="Basic and acidic residues" evidence="7">
    <location>
        <begin position="23"/>
        <end position="46"/>
    </location>
</feature>
<dbReference type="Gene3D" id="3.40.50.300">
    <property type="entry name" value="P-loop containing nucleotide triphosphate hydrolases"/>
    <property type="match status" value="1"/>
</dbReference>
<evidence type="ECO:0000256" key="4">
    <source>
        <dbReference type="ARBA" id="ARBA00022840"/>
    </source>
</evidence>
<evidence type="ECO:0000256" key="2">
    <source>
        <dbReference type="ARBA" id="ARBA00022741"/>
    </source>
</evidence>
<dbReference type="InterPro" id="IPR050206">
    <property type="entry name" value="FtsK/SpoIIIE/SftA"/>
</dbReference>
<dbReference type="PANTHER" id="PTHR22683">
    <property type="entry name" value="SPORULATION PROTEIN RELATED"/>
    <property type="match status" value="1"/>
</dbReference>
<evidence type="ECO:0000259" key="8">
    <source>
        <dbReference type="PROSITE" id="PS50901"/>
    </source>
</evidence>
<dbReference type="InterPro" id="IPR041027">
    <property type="entry name" value="FtsK_alpha"/>
</dbReference>
<dbReference type="Pfam" id="PF01580">
    <property type="entry name" value="FtsK_SpoIIIE"/>
    <property type="match status" value="1"/>
</dbReference>
<feature type="compositionally biased region" description="Basic and acidic residues" evidence="7">
    <location>
        <begin position="166"/>
        <end position="189"/>
    </location>
</feature>
<protein>
    <submittedName>
        <fullName evidence="9">DNA translocase FtsK</fullName>
    </submittedName>
</protein>
<keyword evidence="4 6" id="KW-0067">ATP-binding</keyword>
<gene>
    <name evidence="9" type="ORF">H9648_01235</name>
</gene>
<evidence type="ECO:0000313" key="9">
    <source>
        <dbReference type="EMBL" id="MBD7962658.1"/>
    </source>
</evidence>
<dbReference type="PANTHER" id="PTHR22683:SF42">
    <property type="entry name" value="DNA TRANSLOCASE SFTA"/>
    <property type="match status" value="1"/>
</dbReference>
<name>A0ABR8SGN2_9BACL</name>
<dbReference type="RefSeq" id="WP_191751973.1">
    <property type="nucleotide sequence ID" value="NZ_JACSQM010000001.1"/>
</dbReference>
<dbReference type="InterPro" id="IPR002543">
    <property type="entry name" value="FtsK_dom"/>
</dbReference>
<organism evidence="9 10">
    <name type="scientific">Fictibacillus norfolkensis</name>
    <dbReference type="NCBI Taxonomy" id="2762233"/>
    <lineage>
        <taxon>Bacteria</taxon>
        <taxon>Bacillati</taxon>
        <taxon>Bacillota</taxon>
        <taxon>Bacilli</taxon>
        <taxon>Bacillales</taxon>
        <taxon>Fictibacillaceae</taxon>
        <taxon>Fictibacillus</taxon>
    </lineage>
</organism>
<accession>A0ABR8SGN2</accession>
<dbReference type="SUPFAM" id="SSF52540">
    <property type="entry name" value="P-loop containing nucleoside triphosphate hydrolases"/>
    <property type="match status" value="1"/>
</dbReference>
<evidence type="ECO:0000313" key="10">
    <source>
        <dbReference type="Proteomes" id="UP000603641"/>
    </source>
</evidence>
<dbReference type="InterPro" id="IPR036388">
    <property type="entry name" value="WH-like_DNA-bd_sf"/>
</dbReference>
<dbReference type="EMBL" id="JACSQM010000001">
    <property type="protein sequence ID" value="MBD7962658.1"/>
    <property type="molecule type" value="Genomic_DNA"/>
</dbReference>
<dbReference type="Gene3D" id="3.30.980.40">
    <property type="match status" value="1"/>
</dbReference>
<evidence type="ECO:0000256" key="6">
    <source>
        <dbReference type="PROSITE-ProRule" id="PRU00289"/>
    </source>
</evidence>
<keyword evidence="3" id="KW-0159">Chromosome partition</keyword>
<comment type="similarity">
    <text evidence="1">Belongs to the FtsK/SpoIIIE/SftA family.</text>
</comment>
<dbReference type="InterPro" id="IPR003593">
    <property type="entry name" value="AAA+_ATPase"/>
</dbReference>
<feature type="compositionally biased region" description="Basic and acidic residues" evidence="7">
    <location>
        <begin position="102"/>
        <end position="137"/>
    </location>
</feature>
<feature type="domain" description="FtsK" evidence="8">
    <location>
        <begin position="565"/>
        <end position="757"/>
    </location>
</feature>
<evidence type="ECO:0000256" key="1">
    <source>
        <dbReference type="ARBA" id="ARBA00006474"/>
    </source>
</evidence>
<feature type="region of interest" description="Disordered" evidence="7">
    <location>
        <begin position="14"/>
        <end position="203"/>
    </location>
</feature>
<dbReference type="SUPFAM" id="SSF46785">
    <property type="entry name" value="Winged helix' DNA-binding domain"/>
    <property type="match status" value="1"/>
</dbReference>
<feature type="region of interest" description="Disordered" evidence="7">
    <location>
        <begin position="395"/>
        <end position="414"/>
    </location>
</feature>
<dbReference type="InterPro" id="IPR027417">
    <property type="entry name" value="P-loop_NTPase"/>
</dbReference>
<dbReference type="SMART" id="SM00382">
    <property type="entry name" value="AAA"/>
    <property type="match status" value="1"/>
</dbReference>
<keyword evidence="5" id="KW-0238">DNA-binding</keyword>
<dbReference type="Pfam" id="PF09397">
    <property type="entry name" value="FtsK_gamma"/>
    <property type="match status" value="1"/>
</dbReference>
<dbReference type="PROSITE" id="PS50901">
    <property type="entry name" value="FTSK"/>
    <property type="match status" value="1"/>
</dbReference>
<dbReference type="Gene3D" id="1.10.10.10">
    <property type="entry name" value="Winged helix-like DNA-binding domain superfamily/Winged helix DNA-binding domain"/>
    <property type="match status" value="1"/>
</dbReference>
<dbReference type="Pfam" id="PF17854">
    <property type="entry name" value="FtsK_alpha"/>
    <property type="match status" value="1"/>
</dbReference>
<comment type="caution">
    <text evidence="9">The sequence shown here is derived from an EMBL/GenBank/DDBJ whole genome shotgun (WGS) entry which is preliminary data.</text>
</comment>
<sequence>MSWIKKLMNTFFDDENEDDSYYEEERTKSQEPVKKQQSPEKTENNQRTKPAPFASNGRKPSPSNIQHPAKMLHKYPENAPFRFPVIPDEKTVKPTAQRHTYQQKETHSYKDPVREEKSYREERPVREQRTHQNDNRRPKGKSSGFNQEPKRQAFKASNVPSPVYGYERRNKSDAQVKPEQKEATPEVKSRFTPTDVPSPVYGYGKRKPEGILFIGRDIPDKDSVTEELLKSVEEVLPAATKESSTNSPELEIVSEASHLQRANNSIVDQSQIQVVEEVINTNQDLVEEEQHIESLEMIVEPDIVYVSEENPEVHNLSAGKQNQISEPVDVSEVAEKRTEIPETQPVQEITPSLVQEKQDQENVVNEQTQLKKETPKSGGQFVPFNVLMLKKDRKSLTRPVSTPDIQKSESRQATRTELNIHQRTEAVDNQLFVPLSLLNKAKVSLEDDDLWLNEQKNTLQSTLDNFNVNAKVVHMTKGPAVTRFEVQPAPGVKVNKITNLTDDIKLSLAARDIRIEAPIPGKNAIGIEVPNQHSRAVYLREIIEDDVFKDSASSLTVALGLDISGAPVVTDLQKMPHGLIAGATGSGKSVCINSILVSLLYKAKPEDVRLLLVDPKMVELAPYNHIPHLVTPVITDAKEATAALKWAVEEMERRYEAFAKTGVREIKRYNQKMEEEQHYKNKMPYIVVVIDELADLMMVSPQEVEEAICRIAQKARACGIHLLLATQRPSVDVITGLIKANVPTRTAFAVSSAIDSRTILDMSGAERLLGRGDMLFMENGSNKAVRIQGTFVSDEEIEEVARYVKEEYQTEYLFTREELIQHQQTTEVEDELFEEACYYVIEVGAASSSSLQRRFRIGYNRAARLVDMMESFGLVSETMGSKPRHVLLTQEELESRLYSGVE</sequence>
<reference evidence="9 10" key="1">
    <citation type="submission" date="2020-08" db="EMBL/GenBank/DDBJ databases">
        <title>A Genomic Blueprint of the Chicken Gut Microbiome.</title>
        <authorList>
            <person name="Gilroy R."/>
            <person name="Ravi A."/>
            <person name="Getino M."/>
            <person name="Pursley I."/>
            <person name="Horton D.L."/>
            <person name="Alikhan N.-F."/>
            <person name="Baker D."/>
            <person name="Gharbi K."/>
            <person name="Hall N."/>
            <person name="Watson M."/>
            <person name="Adriaenssens E.M."/>
            <person name="Foster-Nyarko E."/>
            <person name="Jarju S."/>
            <person name="Secka A."/>
            <person name="Antonio M."/>
            <person name="Oren A."/>
            <person name="Chaudhuri R."/>
            <person name="La Ragione R.M."/>
            <person name="Hildebrand F."/>
            <person name="Pallen M.J."/>
        </authorList>
    </citation>
    <scope>NUCLEOTIDE SEQUENCE [LARGE SCALE GENOMIC DNA]</scope>
    <source>
        <strain evidence="9 10">Sa2CUA10</strain>
    </source>
</reference>
<proteinExistence type="inferred from homology"/>